<dbReference type="Gene3D" id="3.30.360.10">
    <property type="entry name" value="Dihydrodipicolinate Reductase, domain 2"/>
    <property type="match status" value="1"/>
</dbReference>
<dbReference type="Pfam" id="PF22725">
    <property type="entry name" value="GFO_IDH_MocA_C3"/>
    <property type="match status" value="1"/>
</dbReference>
<keyword evidence="7" id="KW-1185">Reference proteome</keyword>
<dbReference type="OrthoDB" id="9774191at2"/>
<sequence length="330" mass="36927">MLNWGIIGPGGIAHQFAAALANSVQGKLYAVASRDITRAQAFADRYRAPVVFGDYDSLIADENIDVIYIATPHSHHFPYARACLQAGKHVLMEKPLTVNAQQTKQLVTLSEQNNCVFQEAMWSRFMPCFTQVKEWVDQQQIGDIQYITSQIGFAFSHLQNHRLTSPDLAGGALLDLGIYSVSISQFLLEEYPTSIQAMAKLDDVGIDHNTMVNMTYPSGVISQFTCTMAAQCSNVMTIHGKEGYILIPGYFWNGNQAQLYQQEKLVETIDFPHPVNGFEYQIESTMESINLGRSCDARMNHQDSIDVMLTLDAIREQIDLKFPESIEAVD</sequence>
<dbReference type="InterPro" id="IPR000683">
    <property type="entry name" value="Gfo/Idh/MocA-like_OxRdtase_N"/>
</dbReference>
<evidence type="ECO:0000256" key="1">
    <source>
        <dbReference type="ARBA" id="ARBA00010928"/>
    </source>
</evidence>
<dbReference type="SUPFAM" id="SSF51735">
    <property type="entry name" value="NAD(P)-binding Rossmann-fold domains"/>
    <property type="match status" value="1"/>
</dbReference>
<dbReference type="InterPro" id="IPR055170">
    <property type="entry name" value="GFO_IDH_MocA-like_dom"/>
</dbReference>
<accession>K6YCJ5</accession>
<dbReference type="GO" id="GO:0000166">
    <property type="term" value="F:nucleotide binding"/>
    <property type="evidence" value="ECO:0007669"/>
    <property type="project" value="InterPro"/>
</dbReference>
<dbReference type="Gene3D" id="3.40.50.720">
    <property type="entry name" value="NAD(P)-binding Rossmann-like Domain"/>
    <property type="match status" value="1"/>
</dbReference>
<dbReference type="eggNOG" id="COG0673">
    <property type="taxonomic scope" value="Bacteria"/>
</dbReference>
<keyword evidence="3" id="KW-0560">Oxidoreductase</keyword>
<feature type="domain" description="Gfo/Idh/MocA-like oxidoreductase N-terminal" evidence="4">
    <location>
        <begin position="2"/>
        <end position="119"/>
    </location>
</feature>
<dbReference type="AlphaFoldDB" id="K6YCJ5"/>
<dbReference type="PANTHER" id="PTHR22604:SF105">
    <property type="entry name" value="TRANS-1,2-DIHYDROBENZENE-1,2-DIOL DEHYDROGENASE"/>
    <property type="match status" value="1"/>
</dbReference>
<dbReference type="RefSeq" id="WP_008845716.1">
    <property type="nucleotide sequence ID" value="NZ_BAEN01000064.1"/>
</dbReference>
<dbReference type="Proteomes" id="UP000006334">
    <property type="component" value="Unassembled WGS sequence"/>
</dbReference>
<comment type="caution">
    <text evidence="6">The sequence shown here is derived from an EMBL/GenBank/DDBJ whole genome shotgun (WGS) entry which is preliminary data.</text>
</comment>
<dbReference type="InterPro" id="IPR050984">
    <property type="entry name" value="Gfo/Idh/MocA_domain"/>
</dbReference>
<comment type="similarity">
    <text evidence="1">Belongs to the Gfo/Idh/MocA family.</text>
</comment>
<evidence type="ECO:0000256" key="2">
    <source>
        <dbReference type="ARBA" id="ARBA00022729"/>
    </source>
</evidence>
<dbReference type="PANTHER" id="PTHR22604">
    <property type="entry name" value="OXIDOREDUCTASES"/>
    <property type="match status" value="1"/>
</dbReference>
<protein>
    <submittedName>
        <fullName evidence="6">Oxidoreductase-like</fullName>
    </submittedName>
</protein>
<evidence type="ECO:0000313" key="6">
    <source>
        <dbReference type="EMBL" id="GAC15912.1"/>
    </source>
</evidence>
<dbReference type="GO" id="GO:0016491">
    <property type="term" value="F:oxidoreductase activity"/>
    <property type="evidence" value="ECO:0007669"/>
    <property type="project" value="UniProtKB-KW"/>
</dbReference>
<evidence type="ECO:0000259" key="5">
    <source>
        <dbReference type="Pfam" id="PF22725"/>
    </source>
</evidence>
<dbReference type="InterPro" id="IPR036291">
    <property type="entry name" value="NAD(P)-bd_dom_sf"/>
</dbReference>
<dbReference type="SUPFAM" id="SSF55347">
    <property type="entry name" value="Glyceraldehyde-3-phosphate dehydrogenase-like, C-terminal domain"/>
    <property type="match status" value="1"/>
</dbReference>
<dbReference type="Pfam" id="PF01408">
    <property type="entry name" value="GFO_IDH_MocA"/>
    <property type="match status" value="1"/>
</dbReference>
<proteinExistence type="inferred from homology"/>
<name>K6YCJ5_9ALTE</name>
<evidence type="ECO:0000259" key="4">
    <source>
        <dbReference type="Pfam" id="PF01408"/>
    </source>
</evidence>
<evidence type="ECO:0000256" key="3">
    <source>
        <dbReference type="ARBA" id="ARBA00023002"/>
    </source>
</evidence>
<feature type="domain" description="GFO/IDH/MocA-like oxidoreductase" evidence="5">
    <location>
        <begin position="129"/>
        <end position="245"/>
    </location>
</feature>
<reference evidence="6 7" key="1">
    <citation type="journal article" date="2017" name="Antonie Van Leeuwenhoek">
        <title>Rhizobium rhizosphaerae sp. nov., a novel species isolated from rice rhizosphere.</title>
        <authorList>
            <person name="Zhao J.J."/>
            <person name="Zhang J."/>
            <person name="Zhang R.J."/>
            <person name="Zhang C.W."/>
            <person name="Yin H.Q."/>
            <person name="Zhang X.X."/>
        </authorList>
    </citation>
    <scope>NUCLEOTIDE SEQUENCE [LARGE SCALE GENOMIC DNA]</scope>
    <source>
        <strain evidence="6 7">E3</strain>
    </source>
</reference>
<keyword evidence="2" id="KW-0732">Signal</keyword>
<organism evidence="6 7">
    <name type="scientific">Aliiglaciecola lipolytica E3</name>
    <dbReference type="NCBI Taxonomy" id="1127673"/>
    <lineage>
        <taxon>Bacteria</taxon>
        <taxon>Pseudomonadati</taxon>
        <taxon>Pseudomonadota</taxon>
        <taxon>Gammaproteobacteria</taxon>
        <taxon>Alteromonadales</taxon>
        <taxon>Alteromonadaceae</taxon>
        <taxon>Aliiglaciecola</taxon>
    </lineage>
</organism>
<dbReference type="EMBL" id="BAEN01000064">
    <property type="protein sequence ID" value="GAC15912.1"/>
    <property type="molecule type" value="Genomic_DNA"/>
</dbReference>
<gene>
    <name evidence="6" type="ORF">GLIP_3298</name>
</gene>
<evidence type="ECO:0000313" key="7">
    <source>
        <dbReference type="Proteomes" id="UP000006334"/>
    </source>
</evidence>
<dbReference type="STRING" id="1127673.GLIP_3298"/>